<dbReference type="EMBL" id="AZRV01000016">
    <property type="protein sequence ID" value="RKO62496.1"/>
    <property type="molecule type" value="Genomic_DNA"/>
</dbReference>
<comment type="caution">
    <text evidence="2">The sequence shown here is derived from an EMBL/GenBank/DDBJ whole genome shotgun (WGS) entry which is preliminary data.</text>
</comment>
<reference evidence="2 3" key="1">
    <citation type="submission" date="2013-12" db="EMBL/GenBank/DDBJ databases">
        <title>Genome and proteome characterization of Caldibacillus debilis GB1 derived from a cellulolytic aero-tolerant co-culture.</title>
        <authorList>
            <person name="Wushke S.T."/>
            <person name="Zhang X."/>
            <person name="Fristensky B."/>
            <person name="Wilkins J.A."/>
            <person name="Levin D.B."/>
            <person name="Sparling R."/>
        </authorList>
    </citation>
    <scope>NUCLEOTIDE SEQUENCE [LARGE SCALE GENOMIC DNA]</scope>
    <source>
        <strain evidence="2 3">GB1</strain>
    </source>
</reference>
<feature type="region of interest" description="Disordered" evidence="1">
    <location>
        <begin position="110"/>
        <end position="174"/>
    </location>
</feature>
<name>A0A420VG02_9BACI</name>
<evidence type="ECO:0000256" key="1">
    <source>
        <dbReference type="SAM" id="MobiDB-lite"/>
    </source>
</evidence>
<dbReference type="Proteomes" id="UP000286235">
    <property type="component" value="Unassembled WGS sequence"/>
</dbReference>
<feature type="compositionally biased region" description="Basic and acidic residues" evidence="1">
    <location>
        <begin position="138"/>
        <end position="154"/>
    </location>
</feature>
<protein>
    <submittedName>
        <fullName evidence="2">Uncharacterized protein</fullName>
    </submittedName>
</protein>
<proteinExistence type="predicted"/>
<organism evidence="2 3">
    <name type="scientific">Caldibacillus debilis GB1</name>
    <dbReference type="NCBI Taxonomy" id="1339248"/>
    <lineage>
        <taxon>Bacteria</taxon>
        <taxon>Bacillati</taxon>
        <taxon>Bacillota</taxon>
        <taxon>Bacilli</taxon>
        <taxon>Bacillales</taxon>
        <taxon>Bacillaceae</taxon>
        <taxon>Caldibacillus</taxon>
    </lineage>
</organism>
<evidence type="ECO:0000313" key="2">
    <source>
        <dbReference type="EMBL" id="RKO62496.1"/>
    </source>
</evidence>
<dbReference type="AlphaFoldDB" id="A0A420VG02"/>
<keyword evidence="3" id="KW-1185">Reference proteome</keyword>
<evidence type="ECO:0000313" key="3">
    <source>
        <dbReference type="Proteomes" id="UP000286235"/>
    </source>
</evidence>
<accession>A0A420VG02</accession>
<sequence length="198" mass="21504">MKIWLFWRIKVSGEESFPGTFCYGWFRGSPCPCECRRKRLKEAGAAGRKAKFSTGDPADLKGGPGTGKPRSAPRRHAGPGDGRIGIGARILPPEKFAREKAIRRQGGARGRIFLNGKPPGRPVWIPATEVPGRADSAGMKKEAGRAPGTKDVRGPRGARPRKSAFLTGGRRNGKGAQKACIFLLRLAPVLYKMKNRES</sequence>
<feature type="region of interest" description="Disordered" evidence="1">
    <location>
        <begin position="44"/>
        <end position="87"/>
    </location>
</feature>
<gene>
    <name evidence="2" type="ORF">Cdeb_03268</name>
</gene>